<keyword evidence="1" id="KW-0812">Transmembrane</keyword>
<evidence type="ECO:0000313" key="3">
    <source>
        <dbReference type="EMBL" id="TBU60975.1"/>
    </source>
</evidence>
<dbReference type="Proteomes" id="UP000292082">
    <property type="component" value="Unassembled WGS sequence"/>
</dbReference>
<keyword evidence="1" id="KW-1133">Transmembrane helix</keyword>
<dbReference type="OrthoDB" id="40823at2759"/>
<name>A0A4Q9Q1N5_9APHY</name>
<evidence type="ECO:0000313" key="2">
    <source>
        <dbReference type="EMBL" id="TBU30661.1"/>
    </source>
</evidence>
<evidence type="ECO:0000256" key="1">
    <source>
        <dbReference type="SAM" id="Phobius"/>
    </source>
</evidence>
<proteinExistence type="predicted"/>
<dbReference type="PANTHER" id="PTHR33979">
    <property type="entry name" value="OS02G0221600 PROTEIN"/>
    <property type="match status" value="1"/>
</dbReference>
<sequence>MVVYAVVIFAAWVMPGARMIITPLKLFTIGWHELCHITLAVLTGGSVMKVCIDPDAGGATIVSGGHPPTILAAGYVGSTILGGLFIMAGFDTLVSKIMSFVIGIGLVAPLALVRNKLTILLTVIWEGLLIGFWFIDHACVTFSNFVAHNSRRDALFRQALRWYCLFIGVMNALYVVWDIADDKYFRKANDSDATQWSIMYPKTRAHVWAIFWIAFEVAVIIGFVLLGIAAFKRTPDEMAAEAAQFLPT</sequence>
<reference evidence="3 4" key="1">
    <citation type="submission" date="2019-01" db="EMBL/GenBank/DDBJ databases">
        <title>Draft genome sequences of three monokaryotic isolates of the white-rot basidiomycete fungus Dichomitus squalens.</title>
        <authorList>
            <consortium name="DOE Joint Genome Institute"/>
            <person name="Lopez S.C."/>
            <person name="Andreopoulos B."/>
            <person name="Pangilinan J."/>
            <person name="Lipzen A."/>
            <person name="Riley R."/>
            <person name="Ahrendt S."/>
            <person name="Ng V."/>
            <person name="Barry K."/>
            <person name="Daum C."/>
            <person name="Grigoriev I.V."/>
            <person name="Hilden K.S."/>
            <person name="Makela M.R."/>
            <person name="de Vries R.P."/>
        </authorList>
    </citation>
    <scope>NUCLEOTIDE SEQUENCE [LARGE SCALE GENOMIC DNA]</scope>
    <source>
        <strain evidence="3 4">CBS 464.89</strain>
        <strain evidence="2">OM18370.1</strain>
    </source>
</reference>
<organism evidence="3 4">
    <name type="scientific">Dichomitus squalens</name>
    <dbReference type="NCBI Taxonomy" id="114155"/>
    <lineage>
        <taxon>Eukaryota</taxon>
        <taxon>Fungi</taxon>
        <taxon>Dikarya</taxon>
        <taxon>Basidiomycota</taxon>
        <taxon>Agaricomycotina</taxon>
        <taxon>Agaricomycetes</taxon>
        <taxon>Polyporales</taxon>
        <taxon>Polyporaceae</taxon>
        <taxon>Dichomitus</taxon>
    </lineage>
</organism>
<feature type="transmembrane region" description="Helical" evidence="1">
    <location>
        <begin position="97"/>
        <end position="113"/>
    </location>
</feature>
<dbReference type="Proteomes" id="UP000292957">
    <property type="component" value="Unassembled WGS sequence"/>
</dbReference>
<feature type="transmembrane region" description="Helical" evidence="1">
    <location>
        <begin position="209"/>
        <end position="231"/>
    </location>
</feature>
<feature type="transmembrane region" description="Helical" evidence="1">
    <location>
        <begin position="159"/>
        <end position="177"/>
    </location>
</feature>
<dbReference type="AlphaFoldDB" id="A0A4Q9Q1N5"/>
<dbReference type="EMBL" id="ML145101">
    <property type="protein sequence ID" value="TBU60975.1"/>
    <property type="molecule type" value="Genomic_DNA"/>
</dbReference>
<dbReference type="Pfam" id="PF13398">
    <property type="entry name" value="Peptidase_M50B"/>
    <property type="match status" value="1"/>
</dbReference>
<feature type="transmembrane region" description="Helical" evidence="1">
    <location>
        <begin position="70"/>
        <end position="90"/>
    </location>
</feature>
<dbReference type="EMBL" id="ML143404">
    <property type="protein sequence ID" value="TBU30661.1"/>
    <property type="molecule type" value="Genomic_DNA"/>
</dbReference>
<feature type="transmembrane region" description="Helical" evidence="1">
    <location>
        <begin position="119"/>
        <end position="147"/>
    </location>
</feature>
<protein>
    <submittedName>
        <fullName evidence="3">Peptidase M50B-like-domain-containing protein</fullName>
    </submittedName>
</protein>
<accession>A0A4Q9Q1N5</accession>
<keyword evidence="4" id="KW-1185">Reference proteome</keyword>
<dbReference type="PANTHER" id="PTHR33979:SF2">
    <property type="entry name" value="PEPTIDASE M50B-LIKE-DOMAIN-CONTAINING PROTEIN"/>
    <property type="match status" value="1"/>
</dbReference>
<dbReference type="OMA" id="WYCLFVG"/>
<keyword evidence="1" id="KW-0472">Membrane</keyword>
<evidence type="ECO:0000313" key="4">
    <source>
        <dbReference type="Proteomes" id="UP000292082"/>
    </source>
</evidence>
<gene>
    <name evidence="3" type="ORF">BD310DRAFT_946983</name>
    <name evidence="2" type="ORF">BD311DRAFT_776666</name>
</gene>
<dbReference type="InterPro" id="IPR049500">
    <property type="entry name" value="Peptidase_M50B-like"/>
</dbReference>